<dbReference type="EMBL" id="JADIML010000215">
    <property type="protein sequence ID" value="MBO8463827.1"/>
    <property type="molecule type" value="Genomic_DNA"/>
</dbReference>
<reference evidence="6" key="2">
    <citation type="journal article" date="2021" name="PeerJ">
        <title>Extensive microbial diversity within the chicken gut microbiome revealed by metagenomics and culture.</title>
        <authorList>
            <person name="Gilroy R."/>
            <person name="Ravi A."/>
            <person name="Getino M."/>
            <person name="Pursley I."/>
            <person name="Horton D.L."/>
            <person name="Alikhan N.F."/>
            <person name="Baker D."/>
            <person name="Gharbi K."/>
            <person name="Hall N."/>
            <person name="Watson M."/>
            <person name="Adriaenssens E.M."/>
            <person name="Foster-Nyarko E."/>
            <person name="Jarju S."/>
            <person name="Secka A."/>
            <person name="Antonio M."/>
            <person name="Oren A."/>
            <person name="Chaudhuri R.R."/>
            <person name="La Ragione R."/>
            <person name="Hildebrand F."/>
            <person name="Pallen M.J."/>
        </authorList>
    </citation>
    <scope>NUCLEOTIDE SEQUENCE</scope>
    <source>
        <strain evidence="6">E3-2379</strain>
    </source>
</reference>
<proteinExistence type="inferred from homology"/>
<evidence type="ECO:0000256" key="1">
    <source>
        <dbReference type="ARBA" id="ARBA00022475"/>
    </source>
</evidence>
<reference evidence="6" key="1">
    <citation type="submission" date="2020-10" db="EMBL/GenBank/DDBJ databases">
        <authorList>
            <person name="Gilroy R."/>
        </authorList>
    </citation>
    <scope>NUCLEOTIDE SEQUENCE</scope>
    <source>
        <strain evidence="6">E3-2379</strain>
    </source>
</reference>
<dbReference type="Proteomes" id="UP000823618">
    <property type="component" value="Unassembled WGS sequence"/>
</dbReference>
<dbReference type="Pfam" id="PF04347">
    <property type="entry name" value="FliO"/>
    <property type="match status" value="1"/>
</dbReference>
<keyword evidence="6" id="KW-0282">Flagellum</keyword>
<evidence type="ECO:0000313" key="7">
    <source>
        <dbReference type="Proteomes" id="UP000823618"/>
    </source>
</evidence>
<dbReference type="AlphaFoldDB" id="A0A9D9I1G4"/>
<dbReference type="InterPro" id="IPR022781">
    <property type="entry name" value="Flagellar_biosynth_FliO"/>
</dbReference>
<accession>A0A9D9I1G4</accession>
<evidence type="ECO:0000256" key="3">
    <source>
        <dbReference type="ARBA" id="ARBA00022989"/>
    </source>
</evidence>
<feature type="transmembrane region" description="Helical" evidence="5">
    <location>
        <begin position="6"/>
        <end position="26"/>
    </location>
</feature>
<evidence type="ECO:0000256" key="5">
    <source>
        <dbReference type="RuleBase" id="RU362064"/>
    </source>
</evidence>
<dbReference type="GO" id="GO:0005886">
    <property type="term" value="C:plasma membrane"/>
    <property type="evidence" value="ECO:0007669"/>
    <property type="project" value="UniProtKB-SubCell"/>
</dbReference>
<dbReference type="GO" id="GO:0009425">
    <property type="term" value="C:bacterial-type flagellum basal body"/>
    <property type="evidence" value="ECO:0007669"/>
    <property type="project" value="UniProtKB-SubCell"/>
</dbReference>
<name>A0A9D9I1G4_9FIRM</name>
<evidence type="ECO:0000256" key="4">
    <source>
        <dbReference type="ARBA" id="ARBA00023136"/>
    </source>
</evidence>
<dbReference type="GO" id="GO:0044781">
    <property type="term" value="P:bacterial-type flagellum organization"/>
    <property type="evidence" value="ECO:0007669"/>
    <property type="project" value="UniProtKB-UniRule"/>
</dbReference>
<organism evidence="6 7">
    <name type="scientific">Candidatus Scybalomonas excrementavium</name>
    <dbReference type="NCBI Taxonomy" id="2840943"/>
    <lineage>
        <taxon>Bacteria</taxon>
        <taxon>Bacillati</taxon>
        <taxon>Bacillota</taxon>
        <taxon>Clostridia</taxon>
        <taxon>Lachnospirales</taxon>
        <taxon>Lachnospiraceae</taxon>
        <taxon>Lachnospiraceae incertae sedis</taxon>
        <taxon>Candidatus Scybalomonas</taxon>
    </lineage>
</organism>
<keyword evidence="6" id="KW-0969">Cilium</keyword>
<keyword evidence="1 5" id="KW-1003">Cell membrane</keyword>
<keyword evidence="2 5" id="KW-0812">Transmembrane</keyword>
<comment type="caution">
    <text evidence="6">The sequence shown here is derived from an EMBL/GenBank/DDBJ whole genome shotgun (WGS) entry which is preliminary data.</text>
</comment>
<dbReference type="NCBIfam" id="TIGR03500">
    <property type="entry name" value="FliO_TIGR"/>
    <property type="match status" value="1"/>
</dbReference>
<evidence type="ECO:0000313" key="6">
    <source>
        <dbReference type="EMBL" id="MBO8463827.1"/>
    </source>
</evidence>
<comment type="subcellular location">
    <subcellularLocation>
        <location evidence="5">Cell membrane</location>
    </subcellularLocation>
    <subcellularLocation>
        <location evidence="5">Bacterial flagellum basal body</location>
    </subcellularLocation>
</comment>
<sequence length="121" mass="14283">MFDSIGVVFKTFFATVLVLWFAYWFVKKMGKGFMISQRMTKHIKLVEYLPMGQEKGIALIKIQEEYYLIGISSNSITLLKELSGDNYNWDNEEEENVNTNFSDLLEKVKVRDLIKRRKKDE</sequence>
<comment type="similarity">
    <text evidence="5">Belongs to the FliO/MopB family.</text>
</comment>
<keyword evidence="5" id="KW-0975">Bacterial flagellum</keyword>
<gene>
    <name evidence="6" type="primary">fliO</name>
    <name evidence="6" type="ORF">IAC13_07845</name>
</gene>
<protein>
    <recommendedName>
        <fullName evidence="5">Flagellar protein</fullName>
    </recommendedName>
</protein>
<evidence type="ECO:0000256" key="2">
    <source>
        <dbReference type="ARBA" id="ARBA00022692"/>
    </source>
</evidence>
<keyword evidence="4 5" id="KW-0472">Membrane</keyword>
<keyword evidence="3 5" id="KW-1133">Transmembrane helix</keyword>
<keyword evidence="6" id="KW-0966">Cell projection</keyword>